<dbReference type="EMBL" id="HBFQ01028079">
    <property type="protein sequence ID" value="CAD8845440.1"/>
    <property type="molecule type" value="Transcribed_RNA"/>
</dbReference>
<reference evidence="10" key="1">
    <citation type="submission" date="2021-01" db="EMBL/GenBank/DDBJ databases">
        <authorList>
            <person name="Corre E."/>
            <person name="Pelletier E."/>
            <person name="Niang G."/>
            <person name="Scheremetjew M."/>
            <person name="Finn R."/>
            <person name="Kale V."/>
            <person name="Holt S."/>
            <person name="Cochrane G."/>
            <person name="Meng A."/>
            <person name="Brown T."/>
            <person name="Cohen L."/>
        </authorList>
    </citation>
    <scope>NUCLEOTIDE SEQUENCE</scope>
</reference>
<proteinExistence type="inferred from homology"/>
<dbReference type="Pfam" id="PF01144">
    <property type="entry name" value="CoA_trans"/>
    <property type="match status" value="2"/>
</dbReference>
<evidence type="ECO:0000256" key="5">
    <source>
        <dbReference type="ARBA" id="ARBA00022679"/>
    </source>
</evidence>
<comment type="similarity">
    <text evidence="3">Belongs to the 3-oxoacid CoA-transferase subunit A family.</text>
</comment>
<dbReference type="SUPFAM" id="SSF100950">
    <property type="entry name" value="NagB/RpiA/CoA transferase-like"/>
    <property type="match status" value="2"/>
</dbReference>
<comment type="catalytic activity">
    <reaction evidence="8">
        <text>a 3-oxo acid + succinyl-CoA = a 3-oxoacyl-CoA + succinate</text>
        <dbReference type="Rhea" id="RHEA:24564"/>
        <dbReference type="ChEBI" id="CHEBI:30031"/>
        <dbReference type="ChEBI" id="CHEBI:35973"/>
        <dbReference type="ChEBI" id="CHEBI:57292"/>
        <dbReference type="ChEBI" id="CHEBI:90726"/>
        <dbReference type="EC" id="2.8.3.5"/>
    </reaction>
</comment>
<dbReference type="GO" id="GO:0046952">
    <property type="term" value="P:ketone body catabolic process"/>
    <property type="evidence" value="ECO:0007669"/>
    <property type="project" value="InterPro"/>
</dbReference>
<organism evidence="10">
    <name type="scientific">Noctiluca scintillans</name>
    <name type="common">Sea sparkle</name>
    <name type="synonym">Red tide dinoflagellate</name>
    <dbReference type="NCBI Taxonomy" id="2966"/>
    <lineage>
        <taxon>Eukaryota</taxon>
        <taxon>Sar</taxon>
        <taxon>Alveolata</taxon>
        <taxon>Dinophyceae</taxon>
        <taxon>Noctilucales</taxon>
        <taxon>Noctilucaceae</taxon>
        <taxon>Noctiluca</taxon>
    </lineage>
</organism>
<dbReference type="InterPro" id="IPR004165">
    <property type="entry name" value="CoA_trans_fam_I"/>
</dbReference>
<dbReference type="PANTHER" id="PTHR13707">
    <property type="entry name" value="KETOACID-COENZYME A TRANSFERASE"/>
    <property type="match status" value="1"/>
</dbReference>
<evidence type="ECO:0000256" key="4">
    <source>
        <dbReference type="ARBA" id="ARBA00007154"/>
    </source>
</evidence>
<dbReference type="InterPro" id="IPR004163">
    <property type="entry name" value="CoA_transf_BS"/>
</dbReference>
<dbReference type="InterPro" id="IPR012792">
    <property type="entry name" value="3-oxoacid_CoA-transf_A"/>
</dbReference>
<keyword evidence="7 8" id="KW-0496">Mitochondrion</keyword>
<evidence type="ECO:0000256" key="6">
    <source>
        <dbReference type="ARBA" id="ARBA00022946"/>
    </source>
</evidence>
<evidence type="ECO:0000256" key="3">
    <source>
        <dbReference type="ARBA" id="ARBA00005612"/>
    </source>
</evidence>
<dbReference type="UniPathway" id="UPA00929">
    <property type="reaction ID" value="UER00894"/>
</dbReference>
<dbReference type="SMART" id="SM00882">
    <property type="entry name" value="CoA_trans"/>
    <property type="match status" value="2"/>
</dbReference>
<keyword evidence="6" id="KW-0809">Transit peptide</keyword>
<dbReference type="InterPro" id="IPR037171">
    <property type="entry name" value="NagB/RpiA_transferase-like"/>
</dbReference>
<dbReference type="InterPro" id="IPR012791">
    <property type="entry name" value="3-oxoacid_CoA-transf_B"/>
</dbReference>
<dbReference type="GO" id="GO:0005739">
    <property type="term" value="C:mitochondrion"/>
    <property type="evidence" value="ECO:0007669"/>
    <property type="project" value="UniProtKB-SubCell"/>
</dbReference>
<protein>
    <recommendedName>
        <fullName evidence="8">Succinyl-CoA:3-ketoacid-coenzyme A transferase</fullName>
        <ecNumber evidence="8">2.8.3.5</ecNumber>
    </recommendedName>
</protein>
<comment type="pathway">
    <text evidence="2 8">Ketone metabolism; succinyl-CoA degradation; acetoacetyl-CoA from succinyl-CoA: step 1/1.</text>
</comment>
<name>A0A7S1F5C6_NOCSC</name>
<dbReference type="InterPro" id="IPR014388">
    <property type="entry name" value="3-oxoacid_CoA-transferase"/>
</dbReference>
<dbReference type="PROSITE" id="PS01273">
    <property type="entry name" value="COA_TRANSF_1"/>
    <property type="match status" value="1"/>
</dbReference>
<feature type="active site" description="5-glutamyl coenzyme A thioester intermediate" evidence="9">
    <location>
        <position position="342"/>
    </location>
</feature>
<evidence type="ECO:0000256" key="2">
    <source>
        <dbReference type="ARBA" id="ARBA00004753"/>
    </source>
</evidence>
<dbReference type="InterPro" id="IPR004164">
    <property type="entry name" value="CoA_transf_AS"/>
</dbReference>
<dbReference type="AlphaFoldDB" id="A0A7S1F5C6"/>
<evidence type="ECO:0000256" key="1">
    <source>
        <dbReference type="ARBA" id="ARBA00004173"/>
    </source>
</evidence>
<dbReference type="FunFam" id="3.40.1080.10:FF:000001">
    <property type="entry name" value="Succinyl-coa:3-ketoacid-coenzyme a transferase subunit b"/>
    <property type="match status" value="1"/>
</dbReference>
<dbReference type="Gene3D" id="3.40.1080.10">
    <property type="entry name" value="Glutaconate Coenzyme A-transferase"/>
    <property type="match status" value="2"/>
</dbReference>
<dbReference type="PIRSF" id="PIRSF000858">
    <property type="entry name" value="SCOT-t"/>
    <property type="match status" value="1"/>
</dbReference>
<dbReference type="NCBIfam" id="TIGR02429">
    <property type="entry name" value="pcaI_scoA_fam"/>
    <property type="match status" value="1"/>
</dbReference>
<dbReference type="GO" id="GO:0008260">
    <property type="term" value="F:succinyl-CoA:3-oxo-acid CoA-transferase activity"/>
    <property type="evidence" value="ECO:0007669"/>
    <property type="project" value="UniProtKB-EC"/>
</dbReference>
<dbReference type="PANTHER" id="PTHR13707:SF60">
    <property type="entry name" value="ACETATE COA-TRANSFERASE SUBUNIT ALPHA"/>
    <property type="match status" value="1"/>
</dbReference>
<evidence type="ECO:0000313" key="10">
    <source>
        <dbReference type="EMBL" id="CAD8845440.1"/>
    </source>
</evidence>
<evidence type="ECO:0000256" key="8">
    <source>
        <dbReference type="PIRNR" id="PIRNR000858"/>
    </source>
</evidence>
<dbReference type="NCBIfam" id="TIGR02428">
    <property type="entry name" value="pcaJ_scoB_fam"/>
    <property type="match status" value="1"/>
</dbReference>
<evidence type="ECO:0000256" key="7">
    <source>
        <dbReference type="ARBA" id="ARBA00023128"/>
    </source>
</evidence>
<dbReference type="FunFam" id="3.40.1080.10:FF:000002">
    <property type="entry name" value="Succinyl-CoA:3-ketoacid-coenzyme A transferase, mitochondrial"/>
    <property type="match status" value="1"/>
</dbReference>
<comment type="function">
    <text evidence="8">Key enzyme for ketone body catabolism. Transfers the CoA moiety from succinate to acetoacetate. Formation of the enzyme-CoA intermediate proceeds via an unstable anhydride species formed between the carboxylate groups of the enzyme and substrate.</text>
</comment>
<evidence type="ECO:0000256" key="9">
    <source>
        <dbReference type="PIRSR" id="PIRSR000858-1"/>
    </source>
</evidence>
<keyword evidence="5 8" id="KW-0808">Transferase</keyword>
<sequence>MAVFVRPVGITLPLARRFVCLGGVGGRRRWQSTGASKVVGSVDEAVADVTDNTTLLVGGFGLSGIPETLIAALVKKGVKGITAVSNNAGVDDFGLGLLLQKGQVKRMISSYVGENKTFEKQYLSGELEVELTPQGTLAERLRAGGAGIPAFFTRTAYGTLVEQGGNVIKYGPGGAKAGNVEIVSDARETRDFDGRGYVMERAITGDFSLVKAWKADERGNLVFRGTSMNFNPECAKAGKICIAEVEEIVPLGALKPEEIHLPGIYVQRVVKGSKYEKRIEKRTLSSATGEVSAGKLDARRELIVKRAAKDLTNGMYANLGIGMPTLVSNYLAPGVHIELQSENGLLGIGPYPTEENVDPDFINAGKETITTIAGSSLFSSGESFAMIRGSHVDITILGAMQVAANGDLANWIIPGKMVKGMGGAMDLVASDSKVLVVMEHLAKGNKHKLVQDCSLPLTGQRVVDRVITEFGVFDFKKTGEPAPPTLIEIAPGVDLATVKEATGFDFIVADPLGTMA</sequence>
<gene>
    <name evidence="10" type="ORF">NSCI0253_LOCUS19790</name>
</gene>
<comment type="subcellular location">
    <subcellularLocation>
        <location evidence="1">Mitochondrion</location>
    </subcellularLocation>
</comment>
<dbReference type="PROSITE" id="PS01274">
    <property type="entry name" value="COA_TRANSF_2"/>
    <property type="match status" value="1"/>
</dbReference>
<comment type="similarity">
    <text evidence="4 8">Belongs to the 3-oxoacid CoA-transferase family.</text>
</comment>
<accession>A0A7S1F5C6</accession>
<dbReference type="EC" id="2.8.3.5" evidence="8"/>